<dbReference type="GO" id="GO:0016787">
    <property type="term" value="F:hydrolase activity"/>
    <property type="evidence" value="ECO:0007669"/>
    <property type="project" value="UniProtKB-UniRule"/>
</dbReference>
<dbReference type="Gene3D" id="3.60.21.10">
    <property type="match status" value="1"/>
</dbReference>
<dbReference type="Proteomes" id="UP000649604">
    <property type="component" value="Unassembled WGS sequence"/>
</dbReference>
<dbReference type="InterPro" id="IPR000979">
    <property type="entry name" value="Phosphodiesterase_MJ0936/Vps29"/>
</dbReference>
<sequence length="175" mass="19331">MKIGVLSDTHLKTPSGVLDSLKQAVRNTRGLDDLHELLQKHFGAVDLIIHAGDFVDTTVVDMLEEFAPVEAVQGNMDTASIRRRFPVKRVLSLEGYRLGLMHGDGGPQGIIERVRPHFSDVDAIIFGHTHHPVNERRDGILLFNPGSPTDRIFAPYPSLGILEIADQIRGSILKV</sequence>
<dbReference type="EMBL" id="WJJP01000417">
    <property type="protein sequence ID" value="MBD3325468.1"/>
    <property type="molecule type" value="Genomic_DNA"/>
</dbReference>
<evidence type="ECO:0000256" key="1">
    <source>
        <dbReference type="ARBA" id="ARBA00008950"/>
    </source>
</evidence>
<dbReference type="GO" id="GO:0046872">
    <property type="term" value="F:metal ion binding"/>
    <property type="evidence" value="ECO:0007669"/>
    <property type="project" value="UniProtKB-KW"/>
</dbReference>
<gene>
    <name evidence="4" type="ORF">GF339_12830</name>
</gene>
<accession>A0A9D5Q6K1</accession>
<evidence type="ECO:0000313" key="5">
    <source>
        <dbReference type="Proteomes" id="UP000649604"/>
    </source>
</evidence>
<proteinExistence type="inferred from homology"/>
<dbReference type="InterPro" id="IPR029052">
    <property type="entry name" value="Metallo-depent_PP-like"/>
</dbReference>
<evidence type="ECO:0000313" key="4">
    <source>
        <dbReference type="EMBL" id="MBD3325468.1"/>
    </source>
</evidence>
<protein>
    <recommendedName>
        <fullName evidence="2">Phosphoesterase</fullName>
        <ecNumber evidence="2">3.1.4.-</ecNumber>
    </recommendedName>
</protein>
<reference evidence="4" key="1">
    <citation type="submission" date="2019-11" db="EMBL/GenBank/DDBJ databases">
        <title>Microbial mats filling the niche in hypersaline microbial mats.</title>
        <authorList>
            <person name="Wong H.L."/>
            <person name="Macleod F.I."/>
            <person name="White R.A. III"/>
            <person name="Burns B.P."/>
        </authorList>
    </citation>
    <scope>NUCLEOTIDE SEQUENCE</scope>
    <source>
        <strain evidence="4">Rbin_158</strain>
    </source>
</reference>
<organism evidence="4 5">
    <name type="scientific">candidate division KSB3 bacterium</name>
    <dbReference type="NCBI Taxonomy" id="2044937"/>
    <lineage>
        <taxon>Bacteria</taxon>
        <taxon>candidate division KSB3</taxon>
    </lineage>
</organism>
<dbReference type="AlphaFoldDB" id="A0A9D5Q6K1"/>
<dbReference type="InterPro" id="IPR024654">
    <property type="entry name" value="Calcineurin-like_PHP_lpxH"/>
</dbReference>
<evidence type="ECO:0000256" key="2">
    <source>
        <dbReference type="RuleBase" id="RU362039"/>
    </source>
</evidence>
<keyword evidence="2" id="KW-0479">Metal-binding</keyword>
<name>A0A9D5Q6K1_9BACT</name>
<comment type="caution">
    <text evidence="4">The sequence shown here is derived from an EMBL/GenBank/DDBJ whole genome shotgun (WGS) entry which is preliminary data.</text>
</comment>
<dbReference type="SUPFAM" id="SSF56300">
    <property type="entry name" value="Metallo-dependent phosphatases"/>
    <property type="match status" value="1"/>
</dbReference>
<feature type="domain" description="Calcineurin-like phosphoesterase" evidence="3">
    <location>
        <begin position="1"/>
        <end position="166"/>
    </location>
</feature>
<dbReference type="NCBIfam" id="TIGR00040">
    <property type="entry name" value="yfcE"/>
    <property type="match status" value="1"/>
</dbReference>
<dbReference type="Pfam" id="PF12850">
    <property type="entry name" value="Metallophos_2"/>
    <property type="match status" value="1"/>
</dbReference>
<dbReference type="PANTHER" id="PTHR11124">
    <property type="entry name" value="VACUOLAR SORTING PROTEIN VPS29"/>
    <property type="match status" value="1"/>
</dbReference>
<comment type="cofactor">
    <cofactor evidence="2">
        <name>a divalent metal cation</name>
        <dbReference type="ChEBI" id="CHEBI:60240"/>
    </cofactor>
</comment>
<comment type="similarity">
    <text evidence="1 2">Belongs to the metallophosphoesterase superfamily. YfcE family.</text>
</comment>
<dbReference type="EC" id="3.1.4.-" evidence="2"/>
<evidence type="ECO:0000259" key="3">
    <source>
        <dbReference type="Pfam" id="PF12850"/>
    </source>
</evidence>